<name>A0A8D8NUY7_CULPI</name>
<dbReference type="EMBL" id="HBUE01300178">
    <property type="protein sequence ID" value="CAG6578502.1"/>
    <property type="molecule type" value="Transcribed_RNA"/>
</dbReference>
<reference evidence="1" key="1">
    <citation type="submission" date="2021-05" db="EMBL/GenBank/DDBJ databases">
        <authorList>
            <person name="Alioto T."/>
            <person name="Alioto T."/>
            <person name="Gomez Garrido J."/>
        </authorList>
    </citation>
    <scope>NUCLEOTIDE SEQUENCE</scope>
</reference>
<sequence length="100" mass="11173">MGPKVVNSLVEVVLVMYRMELVRALAAVAVAKAMVRLTFAWRVLRFMVVLIPNTRLALPITPRNRTRSVMLPPLKSCGFPVMSAYDSAMFEVTDWIGCTS</sequence>
<evidence type="ECO:0000313" key="1">
    <source>
        <dbReference type="EMBL" id="CAG6578499.1"/>
    </source>
</evidence>
<dbReference type="EMBL" id="HBUE01300177">
    <property type="protein sequence ID" value="CAG6578499.1"/>
    <property type="molecule type" value="Transcribed_RNA"/>
</dbReference>
<organism evidence="1">
    <name type="scientific">Culex pipiens</name>
    <name type="common">House mosquito</name>
    <dbReference type="NCBI Taxonomy" id="7175"/>
    <lineage>
        <taxon>Eukaryota</taxon>
        <taxon>Metazoa</taxon>
        <taxon>Ecdysozoa</taxon>
        <taxon>Arthropoda</taxon>
        <taxon>Hexapoda</taxon>
        <taxon>Insecta</taxon>
        <taxon>Pterygota</taxon>
        <taxon>Neoptera</taxon>
        <taxon>Endopterygota</taxon>
        <taxon>Diptera</taxon>
        <taxon>Nematocera</taxon>
        <taxon>Culicoidea</taxon>
        <taxon>Culicidae</taxon>
        <taxon>Culicinae</taxon>
        <taxon>Culicini</taxon>
        <taxon>Culex</taxon>
        <taxon>Culex</taxon>
    </lineage>
</organism>
<proteinExistence type="predicted"/>
<dbReference type="AlphaFoldDB" id="A0A8D8NUY7"/>
<accession>A0A8D8NUY7</accession>
<protein>
    <submittedName>
        <fullName evidence="1">(northern house mosquito) hypothetical protein</fullName>
    </submittedName>
</protein>